<evidence type="ECO:0000256" key="5">
    <source>
        <dbReference type="ARBA" id="ARBA00023015"/>
    </source>
</evidence>
<dbReference type="GO" id="GO:0008270">
    <property type="term" value="F:zinc ion binding"/>
    <property type="evidence" value="ECO:0007669"/>
    <property type="project" value="UniProtKB-KW"/>
</dbReference>
<keyword evidence="6" id="KW-0804">Transcription</keyword>
<dbReference type="Proteomes" id="UP000789375">
    <property type="component" value="Unassembled WGS sequence"/>
</dbReference>
<reference evidence="8" key="1">
    <citation type="submission" date="2021-06" db="EMBL/GenBank/DDBJ databases">
        <authorList>
            <person name="Kallberg Y."/>
            <person name="Tangrot J."/>
            <person name="Rosling A."/>
        </authorList>
    </citation>
    <scope>NUCLEOTIDE SEQUENCE</scope>
    <source>
        <strain evidence="8">87-6 pot B 2015</strain>
    </source>
</reference>
<name>A0A9N8ZE90_FUNMO</name>
<accession>A0A9N8ZE90</accession>
<evidence type="ECO:0000313" key="9">
    <source>
        <dbReference type="Proteomes" id="UP000789375"/>
    </source>
</evidence>
<gene>
    <name evidence="8" type="ORF">FMOSSE_LOCUS3556</name>
</gene>
<keyword evidence="2" id="KW-0479">Metal-binding</keyword>
<comment type="caution">
    <text evidence="8">The sequence shown here is derived from an EMBL/GenBank/DDBJ whole genome shotgun (WGS) entry which is preliminary data.</text>
</comment>
<keyword evidence="3" id="KW-0863">Zinc-finger</keyword>
<feature type="domain" description="Polycomb protein VEFS-Box" evidence="7">
    <location>
        <begin position="143"/>
        <end position="190"/>
    </location>
</feature>
<comment type="similarity">
    <text evidence="1">Belongs to the VEFS (VRN2-EMF2-FIS2-SU(Z)12) family.</text>
</comment>
<evidence type="ECO:0000256" key="6">
    <source>
        <dbReference type="ARBA" id="ARBA00023163"/>
    </source>
</evidence>
<evidence type="ECO:0000256" key="3">
    <source>
        <dbReference type="ARBA" id="ARBA00022771"/>
    </source>
</evidence>
<dbReference type="AlphaFoldDB" id="A0A9N8ZE90"/>
<evidence type="ECO:0000256" key="2">
    <source>
        <dbReference type="ARBA" id="ARBA00022723"/>
    </source>
</evidence>
<keyword evidence="9" id="KW-1185">Reference proteome</keyword>
<evidence type="ECO:0000313" key="8">
    <source>
        <dbReference type="EMBL" id="CAG8491427.1"/>
    </source>
</evidence>
<organism evidence="8 9">
    <name type="scientific">Funneliformis mosseae</name>
    <name type="common">Endomycorrhizal fungus</name>
    <name type="synonym">Glomus mosseae</name>
    <dbReference type="NCBI Taxonomy" id="27381"/>
    <lineage>
        <taxon>Eukaryota</taxon>
        <taxon>Fungi</taxon>
        <taxon>Fungi incertae sedis</taxon>
        <taxon>Mucoromycota</taxon>
        <taxon>Glomeromycotina</taxon>
        <taxon>Glomeromycetes</taxon>
        <taxon>Glomerales</taxon>
        <taxon>Glomeraceae</taxon>
        <taxon>Funneliformis</taxon>
    </lineage>
</organism>
<dbReference type="InterPro" id="IPR019135">
    <property type="entry name" value="Polycomb_protein_VEFS-Box"/>
</dbReference>
<keyword evidence="5" id="KW-0805">Transcription regulation</keyword>
<sequence>MVNRAIKNIVDQNRVSSLFRETFTGPSCLYHWLINQRPKSYLRRNLSYIQKSRRKPVRTSNFNQRERRLTLEELSKRRIQEDENISTSRVYRTLNLTIDELVTNASHSSENKRFSAECEVALFEIKESFVEYIYDIKILNQFRGLADRNLPEVCIQFSKSRGDQIISLDLRNEFAFHLLNILEFQLIDSQCVAKCLSYVDKVNNNKK</sequence>
<evidence type="ECO:0000256" key="4">
    <source>
        <dbReference type="ARBA" id="ARBA00022833"/>
    </source>
</evidence>
<proteinExistence type="inferred from homology"/>
<protein>
    <submittedName>
        <fullName evidence="8">4158_t:CDS:1</fullName>
    </submittedName>
</protein>
<dbReference type="Pfam" id="PF09733">
    <property type="entry name" value="VEFS-Box"/>
    <property type="match status" value="1"/>
</dbReference>
<dbReference type="EMBL" id="CAJVPP010000538">
    <property type="protein sequence ID" value="CAG8491427.1"/>
    <property type="molecule type" value="Genomic_DNA"/>
</dbReference>
<evidence type="ECO:0000259" key="7">
    <source>
        <dbReference type="Pfam" id="PF09733"/>
    </source>
</evidence>
<evidence type="ECO:0000256" key="1">
    <source>
        <dbReference type="ARBA" id="ARBA00007416"/>
    </source>
</evidence>
<keyword evidence="4" id="KW-0862">Zinc</keyword>